<feature type="transmembrane region" description="Helical" evidence="4">
    <location>
        <begin position="129"/>
        <end position="148"/>
    </location>
</feature>
<keyword evidence="2 6" id="KW-0418">Kinase</keyword>
<feature type="transmembrane region" description="Helical" evidence="4">
    <location>
        <begin position="89"/>
        <end position="122"/>
    </location>
</feature>
<dbReference type="Pfam" id="PF07730">
    <property type="entry name" value="HisKA_3"/>
    <property type="match status" value="1"/>
</dbReference>
<keyword evidence="4" id="KW-0472">Membrane</keyword>
<sequence length="404" mass="44397">MPNPTRPAASLPRWLQPAPDSPIAATLRAGHSPWSHGIHLLWSAWLFIAPAMGGGRYDLRWCLLTLVSYPLFLWLYAKVLLAPRRIAPRYALAMIALCLALLPWYPSGLSYFVFGCVMLAVVRRDRLPHYLLMLLALNALLTVYALWLGYPWQVVVWMLPTTLIIGIIVHVEHQLKERDAALMLSLDEIRRLAASAERERIGRDLHDLLGHTLSLITLKLELSRKLIDRDTTLARLEITEAERIARHALGEVRAAVTGYRAAGLAAELASARLLLTTAGVSLDYDAPPALPPDTERSLALVLREAVTNIVRHAQATHAEIRFIHTGNHLQLRIRDDGRGGVATPGNGIAGMRERVRALGGQLTLHSPLREGTLLSIDLPLAATVAPQVEQAIASAPSIPQGASQ</sequence>
<dbReference type="Proteomes" id="UP000242857">
    <property type="component" value="Unassembled WGS sequence"/>
</dbReference>
<keyword evidence="4" id="KW-0812">Transmembrane</keyword>
<dbReference type="Gene3D" id="3.30.565.10">
    <property type="entry name" value="Histidine kinase-like ATPase, C-terminal domain"/>
    <property type="match status" value="1"/>
</dbReference>
<dbReference type="RefSeq" id="WP_072756563.1">
    <property type="nucleotide sequence ID" value="NZ_FQUK01000051.1"/>
</dbReference>
<dbReference type="GO" id="GO:0046983">
    <property type="term" value="F:protein dimerization activity"/>
    <property type="evidence" value="ECO:0007669"/>
    <property type="project" value="InterPro"/>
</dbReference>
<dbReference type="SMART" id="SM00387">
    <property type="entry name" value="HATPase_c"/>
    <property type="match status" value="1"/>
</dbReference>
<feature type="domain" description="Histidine kinase/HSP90-like ATPase" evidence="5">
    <location>
        <begin position="293"/>
        <end position="382"/>
    </location>
</feature>
<evidence type="ECO:0000313" key="7">
    <source>
        <dbReference type="Proteomes" id="UP000242857"/>
    </source>
</evidence>
<feature type="transmembrane region" description="Helical" evidence="4">
    <location>
        <begin position="59"/>
        <end position="77"/>
    </location>
</feature>
<evidence type="ECO:0000259" key="5">
    <source>
        <dbReference type="SMART" id="SM00387"/>
    </source>
</evidence>
<gene>
    <name evidence="6" type="ORF">SAMN02745204_02172</name>
</gene>
<dbReference type="SUPFAM" id="SSF55874">
    <property type="entry name" value="ATPase domain of HSP90 chaperone/DNA topoisomerase II/histidine kinase"/>
    <property type="match status" value="1"/>
</dbReference>
<dbReference type="EMBL" id="FQUK01000051">
    <property type="protein sequence ID" value="SHF27871.1"/>
    <property type="molecule type" value="Genomic_DNA"/>
</dbReference>
<keyword evidence="1" id="KW-0808">Transferase</keyword>
<dbReference type="InterPro" id="IPR036890">
    <property type="entry name" value="HATPase_C_sf"/>
</dbReference>
<feature type="transmembrane region" description="Helical" evidence="4">
    <location>
        <begin position="154"/>
        <end position="171"/>
    </location>
</feature>
<dbReference type="InterPro" id="IPR011712">
    <property type="entry name" value="Sig_transdc_His_kin_sub3_dim/P"/>
</dbReference>
<evidence type="ECO:0000256" key="4">
    <source>
        <dbReference type="SAM" id="Phobius"/>
    </source>
</evidence>
<dbReference type="STRING" id="213588.SAMN02745204_02172"/>
<keyword evidence="4" id="KW-1133">Transmembrane helix</keyword>
<dbReference type="Pfam" id="PF02518">
    <property type="entry name" value="HATPase_c"/>
    <property type="match status" value="1"/>
</dbReference>
<dbReference type="AlphaFoldDB" id="A0A1M5AC19"/>
<dbReference type="CDD" id="cd16917">
    <property type="entry name" value="HATPase_UhpB-NarQ-NarX-like"/>
    <property type="match status" value="1"/>
</dbReference>
<keyword evidence="7" id="KW-1185">Reference proteome</keyword>
<dbReference type="InterPro" id="IPR003594">
    <property type="entry name" value="HATPase_dom"/>
</dbReference>
<reference evidence="7" key="1">
    <citation type="submission" date="2016-11" db="EMBL/GenBank/DDBJ databases">
        <authorList>
            <person name="Varghese N."/>
            <person name="Submissions S."/>
        </authorList>
    </citation>
    <scope>NUCLEOTIDE SEQUENCE [LARGE SCALE GENOMIC DNA]</scope>
    <source>
        <strain evidence="7">DSM 14834</strain>
    </source>
</reference>
<accession>A0A1M5AC19</accession>
<dbReference type="OrthoDB" id="9797605at2"/>
<proteinExistence type="predicted"/>
<evidence type="ECO:0000256" key="2">
    <source>
        <dbReference type="ARBA" id="ARBA00022777"/>
    </source>
</evidence>
<organism evidence="6 7">
    <name type="scientific">Thermomonas hydrothermalis</name>
    <dbReference type="NCBI Taxonomy" id="213588"/>
    <lineage>
        <taxon>Bacteria</taxon>
        <taxon>Pseudomonadati</taxon>
        <taxon>Pseudomonadota</taxon>
        <taxon>Gammaproteobacteria</taxon>
        <taxon>Lysobacterales</taxon>
        <taxon>Lysobacteraceae</taxon>
        <taxon>Thermomonas</taxon>
    </lineage>
</organism>
<protein>
    <submittedName>
        <fullName evidence="6">Two-component system, NarL family, sensor histidine kinase DesK</fullName>
    </submittedName>
</protein>
<keyword evidence="3" id="KW-0902">Two-component regulatory system</keyword>
<evidence type="ECO:0000256" key="1">
    <source>
        <dbReference type="ARBA" id="ARBA00022679"/>
    </source>
</evidence>
<dbReference type="InterPro" id="IPR050482">
    <property type="entry name" value="Sensor_HK_TwoCompSys"/>
</dbReference>
<dbReference type="Gene3D" id="1.20.5.1930">
    <property type="match status" value="1"/>
</dbReference>
<evidence type="ECO:0000313" key="6">
    <source>
        <dbReference type="EMBL" id="SHF27871.1"/>
    </source>
</evidence>
<dbReference type="GO" id="GO:0000155">
    <property type="term" value="F:phosphorelay sensor kinase activity"/>
    <property type="evidence" value="ECO:0007669"/>
    <property type="project" value="InterPro"/>
</dbReference>
<name>A0A1M5AC19_9GAMM</name>
<dbReference type="PANTHER" id="PTHR24421:SF63">
    <property type="entry name" value="SENSOR HISTIDINE KINASE DESK"/>
    <property type="match status" value="1"/>
</dbReference>
<dbReference type="GO" id="GO:0016020">
    <property type="term" value="C:membrane"/>
    <property type="evidence" value="ECO:0007669"/>
    <property type="project" value="InterPro"/>
</dbReference>
<dbReference type="PANTHER" id="PTHR24421">
    <property type="entry name" value="NITRATE/NITRITE SENSOR PROTEIN NARX-RELATED"/>
    <property type="match status" value="1"/>
</dbReference>
<evidence type="ECO:0000256" key="3">
    <source>
        <dbReference type="ARBA" id="ARBA00023012"/>
    </source>
</evidence>